<reference evidence="2 3" key="1">
    <citation type="journal article" date="2021" name="ISME J.">
        <title>Genomic evolution of the class Acidithiobacillia: deep-branching Proteobacteria living in extreme acidic conditions.</title>
        <authorList>
            <person name="Moya-Beltran A."/>
            <person name="Beard S."/>
            <person name="Rojas-Villalobos C."/>
            <person name="Issotta F."/>
            <person name="Gallardo Y."/>
            <person name="Ulloa R."/>
            <person name="Giaveno A."/>
            <person name="Degli Esposti M."/>
            <person name="Johnson D.B."/>
            <person name="Quatrini R."/>
        </authorList>
    </citation>
    <scope>NUCLEOTIDE SEQUENCE [LARGE SCALE GENOMIC DNA]</scope>
    <source>
        <strain evidence="2 3">RW2</strain>
    </source>
</reference>
<gene>
    <name evidence="2" type="ORF">HAP95_09080</name>
</gene>
<organism evidence="2 3">
    <name type="scientific">Acidithiobacillus sulfurivorans</name>
    <dbReference type="NCBI Taxonomy" id="1958756"/>
    <lineage>
        <taxon>Bacteria</taxon>
        <taxon>Pseudomonadati</taxon>
        <taxon>Pseudomonadota</taxon>
        <taxon>Acidithiobacillia</taxon>
        <taxon>Acidithiobacillales</taxon>
        <taxon>Acidithiobacillaceae</taxon>
        <taxon>Acidithiobacillus</taxon>
    </lineage>
</organism>
<dbReference type="InterPro" id="IPR024437">
    <property type="entry name" value="DUF3825"/>
</dbReference>
<evidence type="ECO:0000313" key="3">
    <source>
        <dbReference type="Proteomes" id="UP000755654"/>
    </source>
</evidence>
<evidence type="ECO:0000259" key="1">
    <source>
        <dbReference type="Pfam" id="PF12873"/>
    </source>
</evidence>
<sequence>MKCYKSLFKTYKDQPLDQVFAYFHAKGKLANGSPDYDEPFRDIAKLTVDGENAWGFRQPRFQERHASALPKLRNYLNYTFLRLVTLEQERDAALCRDRVHPDSAVFSAHYFLYSKDQNWVCFNTGLQSRHAIDLILIFERSRRKTAKNEVPDWVYKGCYPSNDPYYRQIFGKEFPDIAVYSRDSRDFVFDLSYSLDGDSFDHLVERARERTELKHSSDDVVHSCLRGTISGLRDKIIRNYKVAIPVYYIEEQRMQLLLPFILSSGDEDSSCFVVQRNDELRTYELKTIFDLDQAYFSARLIARPDKDWLNP</sequence>
<keyword evidence="3" id="KW-1185">Reference proteome</keyword>
<feature type="domain" description="DUF3825" evidence="1">
    <location>
        <begin position="53"/>
        <end position="308"/>
    </location>
</feature>
<comment type="caution">
    <text evidence="2">The sequence shown here is derived from an EMBL/GenBank/DDBJ whole genome shotgun (WGS) entry which is preliminary data.</text>
</comment>
<proteinExistence type="predicted"/>
<protein>
    <submittedName>
        <fullName evidence="2">DUF3825 domain-containing protein</fullName>
    </submittedName>
</protein>
<evidence type="ECO:0000313" key="2">
    <source>
        <dbReference type="EMBL" id="MBU2760299.1"/>
    </source>
</evidence>
<dbReference type="Proteomes" id="UP000755654">
    <property type="component" value="Unassembled WGS sequence"/>
</dbReference>
<name>A0ABS5ZYQ1_9PROT</name>
<dbReference type="Pfam" id="PF12873">
    <property type="entry name" value="DUF3825"/>
    <property type="match status" value="1"/>
</dbReference>
<dbReference type="RefSeq" id="WP_215883925.1">
    <property type="nucleotide sequence ID" value="NZ_JAAOMP010000097.1"/>
</dbReference>
<accession>A0ABS5ZYQ1</accession>
<dbReference type="EMBL" id="JAAOMP010000097">
    <property type="protein sequence ID" value="MBU2760299.1"/>
    <property type="molecule type" value="Genomic_DNA"/>
</dbReference>